<evidence type="ECO:0000313" key="2">
    <source>
        <dbReference type="EMBL" id="MBE1603498.1"/>
    </source>
</evidence>
<reference evidence="2" key="1">
    <citation type="submission" date="2020-10" db="EMBL/GenBank/DDBJ databases">
        <title>Sequencing the genomes of 1000 actinobacteria strains.</title>
        <authorList>
            <person name="Klenk H.-P."/>
        </authorList>
    </citation>
    <scope>NUCLEOTIDE SEQUENCE</scope>
    <source>
        <strain evidence="2">DSM 45354</strain>
    </source>
</reference>
<evidence type="ECO:0000256" key="1">
    <source>
        <dbReference type="SAM" id="MobiDB-lite"/>
    </source>
</evidence>
<accession>A0A927RHI5</accession>
<gene>
    <name evidence="2" type="ORF">HEB94_000346</name>
</gene>
<dbReference type="AlphaFoldDB" id="A0A927RHI5"/>
<comment type="caution">
    <text evidence="2">The sequence shown here is derived from an EMBL/GenBank/DDBJ whole genome shotgun (WGS) entry which is preliminary data.</text>
</comment>
<name>A0A927RHI5_9ACTN</name>
<feature type="region of interest" description="Disordered" evidence="1">
    <location>
        <begin position="160"/>
        <end position="191"/>
    </location>
</feature>
<proteinExistence type="predicted"/>
<dbReference type="EMBL" id="JADBEM010000001">
    <property type="protein sequence ID" value="MBE1603498.1"/>
    <property type="molecule type" value="Genomic_DNA"/>
</dbReference>
<protein>
    <submittedName>
        <fullName evidence="2">Uncharacterized protein</fullName>
    </submittedName>
</protein>
<keyword evidence="3" id="KW-1185">Reference proteome</keyword>
<dbReference type="Proteomes" id="UP000638648">
    <property type="component" value="Unassembled WGS sequence"/>
</dbReference>
<organism evidence="2 3">
    <name type="scientific">Actinopolymorpha pittospori</name>
    <dbReference type="NCBI Taxonomy" id="648752"/>
    <lineage>
        <taxon>Bacteria</taxon>
        <taxon>Bacillati</taxon>
        <taxon>Actinomycetota</taxon>
        <taxon>Actinomycetes</taxon>
        <taxon>Propionibacteriales</taxon>
        <taxon>Actinopolymorphaceae</taxon>
        <taxon>Actinopolymorpha</taxon>
    </lineage>
</organism>
<sequence length="212" mass="22852">MLEDDATDPRQLVGKPVKVTHRIKVELVVEADGRRDVEGQIRGVGPVGHGGGKAELTGCGCLLLQLAPASWIEGARRQEHEGPRKFGCPPGRPVGERPPNFAVFSAPMEAWVIGSHGSRCRGVDPDASLAEFLRQPLGEGDDGALGGGVRLQWRRGPKGLDGCDVDDRGAPSYGAPPPDTTRTSRRFGSERVQEKILRDRFHAVEGHLEARC</sequence>
<evidence type="ECO:0000313" key="3">
    <source>
        <dbReference type="Proteomes" id="UP000638648"/>
    </source>
</evidence>